<gene>
    <name evidence="2" type="ORF">E2C01_075852</name>
</gene>
<accession>A0A5B7ILM0</accession>
<evidence type="ECO:0000256" key="1">
    <source>
        <dbReference type="SAM" id="MobiDB-lite"/>
    </source>
</evidence>
<protein>
    <submittedName>
        <fullName evidence="2">Uncharacterized protein</fullName>
    </submittedName>
</protein>
<feature type="region of interest" description="Disordered" evidence="1">
    <location>
        <begin position="31"/>
        <end position="61"/>
    </location>
</feature>
<dbReference type="EMBL" id="VSRR010056376">
    <property type="protein sequence ID" value="MPC81244.1"/>
    <property type="molecule type" value="Genomic_DNA"/>
</dbReference>
<dbReference type="AlphaFoldDB" id="A0A5B7ILM0"/>
<comment type="caution">
    <text evidence="2">The sequence shown here is derived from an EMBL/GenBank/DDBJ whole genome shotgun (WGS) entry which is preliminary data.</text>
</comment>
<evidence type="ECO:0000313" key="2">
    <source>
        <dbReference type="EMBL" id="MPC81244.1"/>
    </source>
</evidence>
<reference evidence="2 3" key="1">
    <citation type="submission" date="2019-05" db="EMBL/GenBank/DDBJ databases">
        <title>Another draft genome of Portunus trituberculatus and its Hox gene families provides insights of decapod evolution.</title>
        <authorList>
            <person name="Jeong J.-H."/>
            <person name="Song I."/>
            <person name="Kim S."/>
            <person name="Choi T."/>
            <person name="Kim D."/>
            <person name="Ryu S."/>
            <person name="Kim W."/>
        </authorList>
    </citation>
    <scope>NUCLEOTIDE SEQUENCE [LARGE SCALE GENOMIC DNA]</scope>
    <source>
        <tissue evidence="2">Muscle</tissue>
    </source>
</reference>
<name>A0A5B7ILM0_PORTR</name>
<proteinExistence type="predicted"/>
<sequence>MLPCPPLTLRRRDLHHLAEVHVLDHNLTKRRPCGVPVQMTPHSRRQASATPLPRQSLPGPRLSWEEVSPISRLALSSLTRLTRPQPPWDSRNALPNRLPFRPRFSV</sequence>
<evidence type="ECO:0000313" key="3">
    <source>
        <dbReference type="Proteomes" id="UP000324222"/>
    </source>
</evidence>
<organism evidence="2 3">
    <name type="scientific">Portunus trituberculatus</name>
    <name type="common">Swimming crab</name>
    <name type="synonym">Neptunus trituberculatus</name>
    <dbReference type="NCBI Taxonomy" id="210409"/>
    <lineage>
        <taxon>Eukaryota</taxon>
        <taxon>Metazoa</taxon>
        <taxon>Ecdysozoa</taxon>
        <taxon>Arthropoda</taxon>
        <taxon>Crustacea</taxon>
        <taxon>Multicrustacea</taxon>
        <taxon>Malacostraca</taxon>
        <taxon>Eumalacostraca</taxon>
        <taxon>Eucarida</taxon>
        <taxon>Decapoda</taxon>
        <taxon>Pleocyemata</taxon>
        <taxon>Brachyura</taxon>
        <taxon>Eubrachyura</taxon>
        <taxon>Portunoidea</taxon>
        <taxon>Portunidae</taxon>
        <taxon>Portuninae</taxon>
        <taxon>Portunus</taxon>
    </lineage>
</organism>
<keyword evidence="3" id="KW-1185">Reference proteome</keyword>
<feature type="region of interest" description="Disordered" evidence="1">
    <location>
        <begin position="82"/>
        <end position="106"/>
    </location>
</feature>
<dbReference type="Proteomes" id="UP000324222">
    <property type="component" value="Unassembled WGS sequence"/>
</dbReference>